<keyword evidence="5" id="KW-0378">Hydrolase</keyword>
<sequence length="480" mass="51774">GVDHTNKDLQKNFEAFASFDLLASHGLSHDPMPIKDEENSHGTRCAGEVSMEANNSYCGVGIAFNARIGGIRLLDGPVTDAMEASALTYNIHFIDIYVCSWGPRDNGAEMDGPHFLTERALRLGAHKGRVGKGSIFVWAAGNGGLYDDHCGADGYINSIYTIAIGAITQSGKPAYFGEACPGVMAVTPAGGGYGGYQPLVTLTTTGDGCVTHFPGTSSAAPIAAGILALALEVNPALTWRGVQHLIAITAKIPDPEEPGWSINAAGYHVHHRYGFGVLDAGLMVQQAALFQKVGRQRTCTQEATFDSPRILSPGDSVTLRIHSKACQGTSNEISSLEHVQVTDHKGEVWSCARQRGEETPGALLSATLILYGTYRPQQSSPEGPLQSIVSMGSRHPIPGGGLYRRARPPPPYLLQWVYQMERDRKVRAADIIVPARQEVQYLTHKHIPNTHTHPVIYCSNKSLASPNFLWISISPRTHLH</sequence>
<evidence type="ECO:0000256" key="7">
    <source>
        <dbReference type="ARBA" id="ARBA00023145"/>
    </source>
</evidence>
<keyword evidence="9" id="KW-0325">Glycoprotein</keyword>
<dbReference type="Proteomes" id="UP000646548">
    <property type="component" value="Unassembled WGS sequence"/>
</dbReference>
<reference evidence="12" key="1">
    <citation type="journal article" name="BMC Genomics">
        <title>Long-read sequencing and de novo genome assembly of marine medaka (Oryzias melastigma).</title>
        <authorList>
            <person name="Liang P."/>
            <person name="Saqib H.S.A."/>
            <person name="Ni X."/>
            <person name="Shen Y."/>
        </authorList>
    </citation>
    <scope>NUCLEOTIDE SEQUENCE</scope>
    <source>
        <strain evidence="12">Bigg-433</strain>
    </source>
</reference>
<keyword evidence="2 12" id="KW-0645">Protease</keyword>
<evidence type="ECO:0000313" key="13">
    <source>
        <dbReference type="Proteomes" id="UP000646548"/>
    </source>
</evidence>
<evidence type="ECO:0000256" key="4">
    <source>
        <dbReference type="ARBA" id="ARBA00022729"/>
    </source>
</evidence>
<dbReference type="PROSITE" id="PS00138">
    <property type="entry name" value="SUBTILASE_SER"/>
    <property type="match status" value="1"/>
</dbReference>
<evidence type="ECO:0000256" key="5">
    <source>
        <dbReference type="ARBA" id="ARBA00022801"/>
    </source>
</evidence>
<comment type="caution">
    <text evidence="12">The sequence shown here is derived from an EMBL/GenBank/DDBJ whole genome shotgun (WGS) entry which is preliminary data.</text>
</comment>
<dbReference type="SUPFAM" id="SSF52743">
    <property type="entry name" value="Subtilisin-like"/>
    <property type="match status" value="1"/>
</dbReference>
<dbReference type="PRINTS" id="PR00723">
    <property type="entry name" value="SUBTILISIN"/>
</dbReference>
<dbReference type="EMBL" id="WKFB01000292">
    <property type="protein sequence ID" value="KAF6728140.1"/>
    <property type="molecule type" value="Genomic_DNA"/>
</dbReference>
<evidence type="ECO:0000256" key="9">
    <source>
        <dbReference type="ARBA" id="ARBA00023180"/>
    </source>
</evidence>
<dbReference type="Gene3D" id="3.40.50.200">
    <property type="entry name" value="Peptidase S8/S53 domain"/>
    <property type="match status" value="1"/>
</dbReference>
<dbReference type="PANTHER" id="PTHR42884">
    <property type="entry name" value="PROPROTEIN CONVERTASE SUBTILISIN/KEXIN-RELATED"/>
    <property type="match status" value="1"/>
</dbReference>
<evidence type="ECO:0000256" key="3">
    <source>
        <dbReference type="ARBA" id="ARBA00022685"/>
    </source>
</evidence>
<dbReference type="PROSITE" id="PS00137">
    <property type="entry name" value="SUBTILASE_HIS"/>
    <property type="match status" value="1"/>
</dbReference>
<dbReference type="Pfam" id="PF00082">
    <property type="entry name" value="Peptidase_S8"/>
    <property type="match status" value="1"/>
</dbReference>
<evidence type="ECO:0000256" key="8">
    <source>
        <dbReference type="ARBA" id="ARBA00023157"/>
    </source>
</evidence>
<organism evidence="12 13">
    <name type="scientific">Oryzias melastigma</name>
    <name type="common">Marine medaka</name>
    <dbReference type="NCBI Taxonomy" id="30732"/>
    <lineage>
        <taxon>Eukaryota</taxon>
        <taxon>Metazoa</taxon>
        <taxon>Chordata</taxon>
        <taxon>Craniata</taxon>
        <taxon>Vertebrata</taxon>
        <taxon>Euteleostomi</taxon>
        <taxon>Actinopterygii</taxon>
        <taxon>Neopterygii</taxon>
        <taxon>Teleostei</taxon>
        <taxon>Neoteleostei</taxon>
        <taxon>Acanthomorphata</taxon>
        <taxon>Ovalentaria</taxon>
        <taxon>Atherinomorphae</taxon>
        <taxon>Beloniformes</taxon>
        <taxon>Adrianichthyidae</taxon>
        <taxon>Oryziinae</taxon>
        <taxon>Oryzias</taxon>
    </lineage>
</organism>
<dbReference type="InterPro" id="IPR034182">
    <property type="entry name" value="Kexin/furin"/>
</dbReference>
<dbReference type="GO" id="GO:0016485">
    <property type="term" value="P:protein processing"/>
    <property type="evidence" value="ECO:0007669"/>
    <property type="project" value="TreeGrafter"/>
</dbReference>
<evidence type="ECO:0000259" key="11">
    <source>
        <dbReference type="Pfam" id="PF00082"/>
    </source>
</evidence>
<feature type="domain" description="Peptidase S8/S53" evidence="11">
    <location>
        <begin position="1"/>
        <end position="276"/>
    </location>
</feature>
<dbReference type="CDD" id="cd04059">
    <property type="entry name" value="Peptidases_S8_Protein_convertases_Kexins_Furin-like"/>
    <property type="match status" value="1"/>
</dbReference>
<dbReference type="PROSITE" id="PS51892">
    <property type="entry name" value="SUBTILASE"/>
    <property type="match status" value="1"/>
</dbReference>
<dbReference type="InterPro" id="IPR000209">
    <property type="entry name" value="Peptidase_S8/S53_dom"/>
</dbReference>
<dbReference type="GO" id="GO:0000139">
    <property type="term" value="C:Golgi membrane"/>
    <property type="evidence" value="ECO:0007669"/>
    <property type="project" value="TreeGrafter"/>
</dbReference>
<keyword evidence="8" id="KW-1015">Disulfide bond</keyword>
<gene>
    <name evidence="12" type="ORF">FQA47_022433</name>
</gene>
<accession>A0A834CEL6</accession>
<dbReference type="InterPro" id="IPR023828">
    <property type="entry name" value="Peptidase_S8_Ser-AS"/>
</dbReference>
<dbReference type="AlphaFoldDB" id="A0A834CEL6"/>
<keyword evidence="4" id="KW-0732">Signal</keyword>
<evidence type="ECO:0000256" key="2">
    <source>
        <dbReference type="ARBA" id="ARBA00022670"/>
    </source>
</evidence>
<comment type="similarity">
    <text evidence="1">Belongs to the peptidase S8 family. Furin subfamily.</text>
</comment>
<proteinExistence type="inferred from homology"/>
<dbReference type="InterPro" id="IPR022398">
    <property type="entry name" value="Peptidase_S8_His-AS"/>
</dbReference>
<protein>
    <submittedName>
        <fullName evidence="12">PC3-like endoprotease variant B</fullName>
    </submittedName>
</protein>
<feature type="non-terminal residue" evidence="12">
    <location>
        <position position="1"/>
    </location>
</feature>
<dbReference type="FunFam" id="3.40.50.200:FF:000021">
    <property type="entry name" value="Proprotein convertase subtilisin/kexin type 5a"/>
    <property type="match status" value="1"/>
</dbReference>
<keyword evidence="3" id="KW-0165">Cleavage on pair of basic residues</keyword>
<evidence type="ECO:0000313" key="12">
    <source>
        <dbReference type="EMBL" id="KAF6728140.1"/>
    </source>
</evidence>
<evidence type="ECO:0000256" key="6">
    <source>
        <dbReference type="ARBA" id="ARBA00022825"/>
    </source>
</evidence>
<dbReference type="InterPro" id="IPR036852">
    <property type="entry name" value="Peptidase_S8/S53_dom_sf"/>
</dbReference>
<keyword evidence="7" id="KW-0865">Zymogen</keyword>
<name>A0A834CEL6_ORYME</name>
<dbReference type="GO" id="GO:0004252">
    <property type="term" value="F:serine-type endopeptidase activity"/>
    <property type="evidence" value="ECO:0007669"/>
    <property type="project" value="InterPro"/>
</dbReference>
<evidence type="ECO:0000256" key="10">
    <source>
        <dbReference type="PROSITE-ProRule" id="PRU01240"/>
    </source>
</evidence>
<keyword evidence="6" id="KW-0720">Serine protease</keyword>
<dbReference type="GO" id="GO:0005802">
    <property type="term" value="C:trans-Golgi network"/>
    <property type="evidence" value="ECO:0007669"/>
    <property type="project" value="TreeGrafter"/>
</dbReference>
<dbReference type="InterPro" id="IPR015500">
    <property type="entry name" value="Peptidase_S8_subtilisin-rel"/>
</dbReference>
<evidence type="ECO:0000256" key="1">
    <source>
        <dbReference type="ARBA" id="ARBA00005325"/>
    </source>
</evidence>
<dbReference type="PANTHER" id="PTHR42884:SF23">
    <property type="entry name" value="FURIN-LIKE PROTEASE 2"/>
    <property type="match status" value="1"/>
</dbReference>
<comment type="caution">
    <text evidence="10">Lacks conserved residue(s) required for the propagation of feature annotation.</text>
</comment>